<dbReference type="Gene3D" id="1.10.579.10">
    <property type="entry name" value="DNA Cyclobutane Dipyrimidine Photolyase, subunit A, domain 3"/>
    <property type="match status" value="1"/>
</dbReference>
<dbReference type="Gene3D" id="1.25.40.80">
    <property type="match status" value="1"/>
</dbReference>
<reference evidence="1 2" key="1">
    <citation type="journal article" date="2007" name="Appl. Environ. Microbiol.">
        <title>Rhizobial factors required for stem nodule maturation and maintenance in Sesbania rostrata-Azorhizobium caulinodans ORS571 symbiosis.</title>
        <authorList>
            <person name="Suzuki S."/>
            <person name="Aono T."/>
            <person name="Lee KB."/>
            <person name="Suzuki T."/>
            <person name="Liu CT."/>
            <person name="Miwa H."/>
            <person name="Wakao S."/>
            <person name="Iki T."/>
            <person name="Oyaizu H."/>
        </authorList>
    </citation>
    <scope>NUCLEOTIDE SEQUENCE [LARGE SCALE GENOMIC DNA]</scope>
    <source>
        <strain evidence="2">ATCC 43989 / DSM 5975 / JCM 20966 / LMG 6465 / NBRC 14845 / NCIMB 13405 / ORS 571</strain>
    </source>
</reference>
<dbReference type="Gene3D" id="3.40.50.620">
    <property type="entry name" value="HUPs"/>
    <property type="match status" value="1"/>
</dbReference>
<reference evidence="1 2" key="4">
    <citation type="journal article" date="2009" name="Appl. Environ. Microbiol.">
        <title>Comparative genome-wide transcriptional profiling of Azorhizobium caulinodans ORS571 grown under free-living and symbiotic conditions.</title>
        <authorList>
            <person name="Tsukada S."/>
            <person name="Aono T."/>
            <person name="Akiba N."/>
            <person name="Lee KB."/>
            <person name="Liu CT."/>
            <person name="Toyazaki H."/>
            <person name="Oyaizu H."/>
        </authorList>
    </citation>
    <scope>NUCLEOTIDE SEQUENCE [LARGE SCALE GENOMIC DNA]</scope>
    <source>
        <strain evidence="2">ATCC 43989 / DSM 5975 / JCM 20966 / LMG 6465 / NBRC 14845 / NCIMB 13405 / ORS 571</strain>
    </source>
</reference>
<reference evidence="1 2" key="6">
    <citation type="journal article" date="2011" name="Appl. Environ. Microbiol.">
        <title>Involvement of the azorhizobial chromosome partition gene (parA) in the onset of bacteroid differentiation during Sesbania rostrata stem nodule development.</title>
        <authorList>
            <person name="Liu CT."/>
            <person name="Lee KB."/>
            <person name="Wang YS."/>
            <person name="Peng MH."/>
            <person name="Lee KT."/>
            <person name="Suzuki S."/>
            <person name="Suzuki T."/>
            <person name="Oyaizu H."/>
        </authorList>
    </citation>
    <scope>NUCLEOTIDE SEQUENCE [LARGE SCALE GENOMIC DNA]</scope>
    <source>
        <strain evidence="2">ATCC 43989 / DSM 5975 / JCM 20966 / LMG 6465 / NBRC 14845 / NCIMB 13405 / ORS 571</strain>
    </source>
</reference>
<dbReference type="PANTHER" id="PTHR38657:SF1">
    <property type="entry name" value="SLR1343 PROTEIN"/>
    <property type="match status" value="1"/>
</dbReference>
<dbReference type="Proteomes" id="UP000000270">
    <property type="component" value="Chromosome"/>
</dbReference>
<dbReference type="KEGG" id="azc:AZC_2742"/>
<gene>
    <name evidence="1" type="ordered locus">AZC_2742</name>
</gene>
<dbReference type="AlphaFoldDB" id="A8I945"/>
<reference evidence="1 2" key="5">
    <citation type="journal article" date="2010" name="Appl. Environ. Microbiol.">
        <title>phrR-like gene praR of Azorhizobium caulinodans ORS571 is essential for symbiosis with Sesbania rostrata and is involved in expression of reb genes.</title>
        <authorList>
            <person name="Akiba N."/>
            <person name="Aono T."/>
            <person name="Toyazaki H."/>
            <person name="Sato S."/>
            <person name="Oyaizu H."/>
        </authorList>
    </citation>
    <scope>NUCLEOTIDE SEQUENCE [LARGE SCALE GENOMIC DNA]</scope>
    <source>
        <strain evidence="2">ATCC 43989 / DSM 5975 / JCM 20966 / LMG 6465 / NBRC 14845 / NCIMB 13405 / ORS 571</strain>
    </source>
</reference>
<name>A8I945_AZOC5</name>
<dbReference type="STRING" id="438753.AZC_2742"/>
<evidence type="ECO:0008006" key="3">
    <source>
        <dbReference type="Google" id="ProtNLM"/>
    </source>
</evidence>
<organism evidence="1 2">
    <name type="scientific">Azorhizobium caulinodans (strain ATCC 43989 / DSM 5975 / JCM 20966 / LMG 6465 / NBRC 14845 / NCIMB 13405 / ORS 571)</name>
    <dbReference type="NCBI Taxonomy" id="438753"/>
    <lineage>
        <taxon>Bacteria</taxon>
        <taxon>Pseudomonadati</taxon>
        <taxon>Pseudomonadota</taxon>
        <taxon>Alphaproteobacteria</taxon>
        <taxon>Hyphomicrobiales</taxon>
        <taxon>Xanthobacteraceae</taxon>
        <taxon>Azorhizobium</taxon>
    </lineage>
</organism>
<dbReference type="Pfam" id="PF04244">
    <property type="entry name" value="DPRP"/>
    <property type="match status" value="1"/>
</dbReference>
<dbReference type="InterPro" id="IPR052551">
    <property type="entry name" value="UV-DNA_repair_photolyase"/>
</dbReference>
<dbReference type="eggNOG" id="COG3046">
    <property type="taxonomic scope" value="Bacteria"/>
</dbReference>
<dbReference type="PANTHER" id="PTHR38657">
    <property type="entry name" value="SLR1343 PROTEIN"/>
    <property type="match status" value="1"/>
</dbReference>
<dbReference type="Gene3D" id="1.10.10.1710">
    <property type="entry name" value="Deoxyribodipyrimidine photolyase-related"/>
    <property type="match status" value="1"/>
</dbReference>
<proteinExistence type="predicted"/>
<accession>A8I945</accession>
<reference evidence="1 2" key="3">
    <citation type="journal article" date="2008" name="BMC Genomics">
        <title>The genome of the versatile nitrogen fixer Azorhizobium caulinodans ORS571.</title>
        <authorList>
            <person name="Lee KB."/>
            <person name="Backer P.D."/>
            <person name="Aono T."/>
            <person name="Liu CT."/>
            <person name="Suzuki S."/>
            <person name="Suzuki T."/>
            <person name="Kaneko T."/>
            <person name="Yamada M."/>
            <person name="Tabata S."/>
            <person name="Kupfer D.M."/>
            <person name="Najar F.Z."/>
            <person name="Wiley G.B."/>
            <person name="Roe B."/>
            <person name="Binnewies T.T."/>
            <person name="Ussery D.W."/>
            <person name="D'Haeze W."/>
            <person name="Herder J.D."/>
            <person name="Gevers D."/>
            <person name="Vereecke D."/>
            <person name="Holsters M."/>
            <person name="Oyaizu H."/>
        </authorList>
    </citation>
    <scope>NUCLEOTIDE SEQUENCE [LARGE SCALE GENOMIC DNA]</scope>
    <source>
        <strain evidence="2">ATCC 43989 / DSM 5975 / JCM 20966 / LMG 6465 / NBRC 14845 / NCIMB 13405 / ORS 571</strain>
    </source>
</reference>
<dbReference type="InterPro" id="IPR007357">
    <property type="entry name" value="PhrB-like"/>
</dbReference>
<dbReference type="InterPro" id="IPR036134">
    <property type="entry name" value="Crypto/Photolyase_FAD-like_sf"/>
</dbReference>
<reference evidence="2" key="2">
    <citation type="submission" date="2007-04" db="EMBL/GenBank/DDBJ databases">
        <title>Complete genome sequence of the nitrogen-fixing bacterium Azorhizobium caulinodans ORS571.</title>
        <authorList>
            <person name="Lee K.B."/>
            <person name="Backer P.D."/>
            <person name="Aono T."/>
            <person name="Liu C.T."/>
            <person name="Suzuki S."/>
            <person name="Suzuki T."/>
            <person name="Kaneko T."/>
            <person name="Yamada M."/>
            <person name="Tabata S."/>
            <person name="Kupfer D.M."/>
            <person name="Najar F.Z."/>
            <person name="Wiley G.B."/>
            <person name="Roe B."/>
            <person name="Binnewies T."/>
            <person name="Ussery D."/>
            <person name="Vereecke D."/>
            <person name="Gevers D."/>
            <person name="Holsters M."/>
            <person name="Oyaizu H."/>
        </authorList>
    </citation>
    <scope>NUCLEOTIDE SEQUENCE [LARGE SCALE GENOMIC DNA]</scope>
    <source>
        <strain evidence="2">ATCC 43989 / DSM 5975 / JCM 20966 / LMG 6465 / NBRC 14845 / NCIMB 13405 / ORS 571</strain>
    </source>
</reference>
<evidence type="ECO:0000313" key="1">
    <source>
        <dbReference type="EMBL" id="BAF88740.1"/>
    </source>
</evidence>
<protein>
    <recommendedName>
        <fullName evidence="3">Deoxyribodipyrimidine photolyase-related protein</fullName>
    </recommendedName>
</protein>
<keyword evidence="2" id="KW-1185">Reference proteome</keyword>
<dbReference type="HOGENOM" id="CLU_031632_1_0_5"/>
<evidence type="ECO:0000313" key="2">
    <source>
        <dbReference type="Proteomes" id="UP000000270"/>
    </source>
</evidence>
<dbReference type="InterPro" id="IPR014729">
    <property type="entry name" value="Rossmann-like_a/b/a_fold"/>
</dbReference>
<dbReference type="EMBL" id="AP009384">
    <property type="protein sequence ID" value="BAF88740.1"/>
    <property type="molecule type" value="Genomic_DNA"/>
</dbReference>
<dbReference type="SUPFAM" id="SSF48173">
    <property type="entry name" value="Cryptochrome/photolyase FAD-binding domain"/>
    <property type="match status" value="1"/>
</dbReference>
<sequence length="526" mass="59076">MTLRGDMAKSGTLRFVLGDQLSPGLSALRGGDRKRDVVLMVEVAEETTYVPHHRKKIAFILAAMRAFARELEADGWRVDYVRLADPVNTGSFSGELERAVGRWDPERVAATEAGEWRVLEAQKAWADAPWMEGRTLDLSPDDRFLCPEAFFRAWAGERKGLRMEFFYREMRRRTGLLMDGGEPCGGRWNFDAENRKPARADLFMPRPPRFAPSADTREVLELVAARFADHFGDIKPFWFAVTRADAETAFAHFLTEALPRFGDYQDAMLEGEPFLYHAVIALYLNVGLLSPLEVCQRAEAEYRAGRAPLNAVEGFIRQILGWREYVRGIYWLTMPGYLDRNALAASRPLPSLYWSGETRMACMAAAIGQTKAEAYAHHIQRLMVTGNFALLAGIAPRQVHEWYLAVYADAFEWVEAPNTIGMSQFADGGLLGSKPYAASGAYIDRMSDYCGGCAYDVAAKTGPKACPFNYLYWDFLARNRTVLAGNARLATAYRTFDRLDEKRRDAIAESAHAFLTRLDATGSDLD</sequence>